<dbReference type="Proteomes" id="UP000799767">
    <property type="component" value="Unassembled WGS sequence"/>
</dbReference>
<protein>
    <submittedName>
        <fullName evidence="2">Acyl-CoA N-acyltransferase</fullName>
    </submittedName>
</protein>
<accession>A0A6A6Q699</accession>
<evidence type="ECO:0000313" key="3">
    <source>
        <dbReference type="Proteomes" id="UP000799767"/>
    </source>
</evidence>
<evidence type="ECO:0000313" key="2">
    <source>
        <dbReference type="EMBL" id="KAF2487163.1"/>
    </source>
</evidence>
<gene>
    <name evidence="2" type="ORF">BDY17DRAFT_4756</name>
</gene>
<reference evidence="2" key="1">
    <citation type="journal article" date="2020" name="Stud. Mycol.">
        <title>101 Dothideomycetes genomes: a test case for predicting lifestyles and emergence of pathogens.</title>
        <authorList>
            <person name="Haridas S."/>
            <person name="Albert R."/>
            <person name="Binder M."/>
            <person name="Bloem J."/>
            <person name="Labutti K."/>
            <person name="Salamov A."/>
            <person name="Andreopoulos B."/>
            <person name="Baker S."/>
            <person name="Barry K."/>
            <person name="Bills G."/>
            <person name="Bluhm B."/>
            <person name="Cannon C."/>
            <person name="Castanera R."/>
            <person name="Culley D."/>
            <person name="Daum C."/>
            <person name="Ezra D."/>
            <person name="Gonzalez J."/>
            <person name="Henrissat B."/>
            <person name="Kuo A."/>
            <person name="Liang C."/>
            <person name="Lipzen A."/>
            <person name="Lutzoni F."/>
            <person name="Magnuson J."/>
            <person name="Mondo S."/>
            <person name="Nolan M."/>
            <person name="Ohm R."/>
            <person name="Pangilinan J."/>
            <person name="Park H.-J."/>
            <person name="Ramirez L."/>
            <person name="Alfaro M."/>
            <person name="Sun H."/>
            <person name="Tritt A."/>
            <person name="Yoshinaga Y."/>
            <person name="Zwiers L.-H."/>
            <person name="Turgeon B."/>
            <person name="Goodwin S."/>
            <person name="Spatafora J."/>
            <person name="Crous P."/>
            <person name="Grigoriev I."/>
        </authorList>
    </citation>
    <scope>NUCLEOTIDE SEQUENCE</scope>
    <source>
        <strain evidence="2">CBS 113389</strain>
    </source>
</reference>
<keyword evidence="3" id="KW-1185">Reference proteome</keyword>
<sequence>MAAIACTIRPAVPEDIPAINQIHKHYVRNTVITFILEPNTDEETLAAYHKIKNEGLPYLVAVDNTTNKVLGYTYVSSFRAKAGYRHTLELSLFCDHTQVRKGVGAQLLSRLVDVLKHPEQWEGYYQGSRLIEYRPRQLMACMAIDIDMPGAGWKLRDWYVRHGFQQTAHLKEVGRKKERWIDTVFLQLALRE</sequence>
<keyword evidence="2" id="KW-0808">Transferase</keyword>
<proteinExistence type="predicted"/>
<dbReference type="GO" id="GO:0016747">
    <property type="term" value="F:acyltransferase activity, transferring groups other than amino-acyl groups"/>
    <property type="evidence" value="ECO:0007669"/>
    <property type="project" value="InterPro"/>
</dbReference>
<organism evidence="2 3">
    <name type="scientific">Neohortaea acidophila</name>
    <dbReference type="NCBI Taxonomy" id="245834"/>
    <lineage>
        <taxon>Eukaryota</taxon>
        <taxon>Fungi</taxon>
        <taxon>Dikarya</taxon>
        <taxon>Ascomycota</taxon>
        <taxon>Pezizomycotina</taxon>
        <taxon>Dothideomycetes</taxon>
        <taxon>Dothideomycetidae</taxon>
        <taxon>Mycosphaerellales</taxon>
        <taxon>Teratosphaeriaceae</taxon>
        <taxon>Neohortaea</taxon>
    </lineage>
</organism>
<keyword evidence="2" id="KW-0012">Acyltransferase</keyword>
<dbReference type="InterPro" id="IPR016181">
    <property type="entry name" value="Acyl_CoA_acyltransferase"/>
</dbReference>
<dbReference type="RefSeq" id="XP_033593732.1">
    <property type="nucleotide sequence ID" value="XM_033738428.1"/>
</dbReference>
<dbReference type="AlphaFoldDB" id="A0A6A6Q699"/>
<evidence type="ECO:0000259" key="1">
    <source>
        <dbReference type="PROSITE" id="PS51186"/>
    </source>
</evidence>
<feature type="domain" description="N-acetyltransferase" evidence="1">
    <location>
        <begin position="6"/>
        <end position="191"/>
    </location>
</feature>
<dbReference type="GeneID" id="54479430"/>
<dbReference type="Gene3D" id="3.40.630.30">
    <property type="match status" value="1"/>
</dbReference>
<dbReference type="SUPFAM" id="SSF55729">
    <property type="entry name" value="Acyl-CoA N-acyltransferases (Nat)"/>
    <property type="match status" value="1"/>
</dbReference>
<dbReference type="PROSITE" id="PS51186">
    <property type="entry name" value="GNAT"/>
    <property type="match status" value="1"/>
</dbReference>
<dbReference type="OrthoDB" id="2129362at2759"/>
<dbReference type="InterPro" id="IPR000182">
    <property type="entry name" value="GNAT_dom"/>
</dbReference>
<name>A0A6A6Q699_9PEZI</name>
<dbReference type="EMBL" id="MU001631">
    <property type="protein sequence ID" value="KAF2487163.1"/>
    <property type="molecule type" value="Genomic_DNA"/>
</dbReference>